<keyword evidence="2" id="KW-0472">Membrane</keyword>
<feature type="region of interest" description="Disordered" evidence="1">
    <location>
        <begin position="1"/>
        <end position="48"/>
    </location>
</feature>
<reference evidence="3 4" key="1">
    <citation type="submission" date="2020-07" db="EMBL/GenBank/DDBJ databases">
        <title>Comparative genomics of pyrophilous fungi reveals a link between fire events and developmental genes.</title>
        <authorList>
            <consortium name="DOE Joint Genome Institute"/>
            <person name="Steindorff A.S."/>
            <person name="Carver A."/>
            <person name="Calhoun S."/>
            <person name="Stillman K."/>
            <person name="Liu H."/>
            <person name="Lipzen A."/>
            <person name="Pangilinan J."/>
            <person name="Labutti K."/>
            <person name="Bruns T.D."/>
            <person name="Grigoriev I.V."/>
        </authorList>
    </citation>
    <scope>NUCLEOTIDE SEQUENCE [LARGE SCALE GENOMIC DNA]</scope>
    <source>
        <strain evidence="3 4">CBS 144469</strain>
    </source>
</reference>
<protein>
    <submittedName>
        <fullName evidence="3">Uncharacterized protein</fullName>
    </submittedName>
</protein>
<gene>
    <name evidence="3" type="ORF">DFP72DRAFT_857783</name>
</gene>
<proteinExistence type="predicted"/>
<accession>A0A8H6HE90</accession>
<comment type="caution">
    <text evidence="3">The sequence shown here is derived from an EMBL/GenBank/DDBJ whole genome shotgun (WGS) entry which is preliminary data.</text>
</comment>
<feature type="compositionally biased region" description="Low complexity" evidence="1">
    <location>
        <begin position="30"/>
        <end position="44"/>
    </location>
</feature>
<evidence type="ECO:0000256" key="1">
    <source>
        <dbReference type="SAM" id="MobiDB-lite"/>
    </source>
</evidence>
<keyword evidence="2" id="KW-1133">Transmembrane helix</keyword>
<organism evidence="3 4">
    <name type="scientific">Ephemerocybe angulata</name>
    <dbReference type="NCBI Taxonomy" id="980116"/>
    <lineage>
        <taxon>Eukaryota</taxon>
        <taxon>Fungi</taxon>
        <taxon>Dikarya</taxon>
        <taxon>Basidiomycota</taxon>
        <taxon>Agaricomycotina</taxon>
        <taxon>Agaricomycetes</taxon>
        <taxon>Agaricomycetidae</taxon>
        <taxon>Agaricales</taxon>
        <taxon>Agaricineae</taxon>
        <taxon>Psathyrellaceae</taxon>
        <taxon>Ephemerocybe</taxon>
    </lineage>
</organism>
<keyword evidence="4" id="KW-1185">Reference proteome</keyword>
<sequence length="215" mass="23719">MRSLPSQPSSPRTTVSVQHCDSFEVDDSTPVDPPQSTTPQQPVPRLGDCMPASCQLRSSSLCHARFPRSLMDEDERLSRQGHVGASPHAIPMGTKHLQLAFFRKAQRRIHCPHLHLKTLGHGPRWSASLRHPPPAPSALPSMHVPTEDVLLEPVYGLPQLVEGTRLPWSEGRLTSDEPGPTRFELEFVSVVIVVALVVVSVTHFSSRGRSSRRSS</sequence>
<evidence type="ECO:0000313" key="3">
    <source>
        <dbReference type="EMBL" id="KAF6744181.1"/>
    </source>
</evidence>
<name>A0A8H6HE90_9AGAR</name>
<dbReference type="EMBL" id="JACGCI010000125">
    <property type="protein sequence ID" value="KAF6744181.1"/>
    <property type="molecule type" value="Genomic_DNA"/>
</dbReference>
<feature type="compositionally biased region" description="Polar residues" evidence="1">
    <location>
        <begin position="1"/>
        <end position="19"/>
    </location>
</feature>
<feature type="transmembrane region" description="Helical" evidence="2">
    <location>
        <begin position="187"/>
        <end position="205"/>
    </location>
</feature>
<keyword evidence="2" id="KW-0812">Transmembrane</keyword>
<dbReference type="Proteomes" id="UP000521943">
    <property type="component" value="Unassembled WGS sequence"/>
</dbReference>
<dbReference type="AlphaFoldDB" id="A0A8H6HE90"/>
<evidence type="ECO:0000256" key="2">
    <source>
        <dbReference type="SAM" id="Phobius"/>
    </source>
</evidence>
<evidence type="ECO:0000313" key="4">
    <source>
        <dbReference type="Proteomes" id="UP000521943"/>
    </source>
</evidence>